<keyword evidence="2" id="KW-1185">Reference proteome</keyword>
<evidence type="ECO:0000313" key="2">
    <source>
        <dbReference type="Proteomes" id="UP001139981"/>
    </source>
</evidence>
<dbReference type="EMBL" id="JANBVB010002154">
    <property type="protein sequence ID" value="KAJ2887775.1"/>
    <property type="molecule type" value="Genomic_DNA"/>
</dbReference>
<name>A0ACC1LWX9_9FUNG</name>
<dbReference type="Proteomes" id="UP001139981">
    <property type="component" value="Unassembled WGS sequence"/>
</dbReference>
<proteinExistence type="predicted"/>
<reference evidence="1" key="1">
    <citation type="submission" date="2022-07" db="EMBL/GenBank/DDBJ databases">
        <title>Phylogenomic reconstructions and comparative analyses of Kickxellomycotina fungi.</title>
        <authorList>
            <person name="Reynolds N.K."/>
            <person name="Stajich J.E."/>
            <person name="Barry K."/>
            <person name="Grigoriev I.V."/>
            <person name="Crous P."/>
            <person name="Smith M.E."/>
        </authorList>
    </citation>
    <scope>NUCLEOTIDE SEQUENCE</scope>
    <source>
        <strain evidence="1">CBS 190363</strain>
    </source>
</reference>
<evidence type="ECO:0000313" key="1">
    <source>
        <dbReference type="EMBL" id="KAJ2887775.1"/>
    </source>
</evidence>
<sequence>MSDINTADLSIGRALAKASATISAIPTSHHNRSETASPTSSAAHSDSEQLPTTAVDSTPPVAQEHAVFSPAKNPYARSKPFQRSRPSLSLFSAPAATPKPDSSAAADVNRRPFSRNGEEEEKGEEEVEDEKQSAEPVRKPAAAVSHSPSRIPRPPSLRHASQQHTTDSSSSAAASVVSLMATLSITGAATSNPQNDEFTAALNNM</sequence>
<protein>
    <submittedName>
        <fullName evidence="1">Uncharacterized protein</fullName>
    </submittedName>
</protein>
<gene>
    <name evidence="1" type="ORF">IWW38_005066</name>
</gene>
<organism evidence="1 2">
    <name type="scientific">Coemansia aciculifera</name>
    <dbReference type="NCBI Taxonomy" id="417176"/>
    <lineage>
        <taxon>Eukaryota</taxon>
        <taxon>Fungi</taxon>
        <taxon>Fungi incertae sedis</taxon>
        <taxon>Zoopagomycota</taxon>
        <taxon>Kickxellomycotina</taxon>
        <taxon>Kickxellomycetes</taxon>
        <taxon>Kickxellales</taxon>
        <taxon>Kickxellaceae</taxon>
        <taxon>Coemansia</taxon>
    </lineage>
</organism>
<accession>A0ACC1LWX9</accession>
<comment type="caution">
    <text evidence="1">The sequence shown here is derived from an EMBL/GenBank/DDBJ whole genome shotgun (WGS) entry which is preliminary data.</text>
</comment>